<comment type="caution">
    <text evidence="3">The sequence shown here is derived from an EMBL/GenBank/DDBJ whole genome shotgun (WGS) entry which is preliminary data.</text>
</comment>
<feature type="transmembrane region" description="Helical" evidence="2">
    <location>
        <begin position="99"/>
        <end position="119"/>
    </location>
</feature>
<dbReference type="EMBL" id="JAUKUD010000001">
    <property type="protein sequence ID" value="KAK0754317.1"/>
    <property type="molecule type" value="Genomic_DNA"/>
</dbReference>
<name>A0AA40FAM3_9PEZI</name>
<organism evidence="3 4">
    <name type="scientific">Schizothecium vesticola</name>
    <dbReference type="NCBI Taxonomy" id="314040"/>
    <lineage>
        <taxon>Eukaryota</taxon>
        <taxon>Fungi</taxon>
        <taxon>Dikarya</taxon>
        <taxon>Ascomycota</taxon>
        <taxon>Pezizomycotina</taxon>
        <taxon>Sordariomycetes</taxon>
        <taxon>Sordariomycetidae</taxon>
        <taxon>Sordariales</taxon>
        <taxon>Schizotheciaceae</taxon>
        <taxon>Schizothecium</taxon>
    </lineage>
</organism>
<feature type="region of interest" description="Disordered" evidence="1">
    <location>
        <begin position="180"/>
        <end position="250"/>
    </location>
</feature>
<dbReference type="Proteomes" id="UP001172155">
    <property type="component" value="Unassembled WGS sequence"/>
</dbReference>
<keyword evidence="4" id="KW-1185">Reference proteome</keyword>
<keyword evidence="2" id="KW-1133">Transmembrane helix</keyword>
<evidence type="ECO:0000313" key="3">
    <source>
        <dbReference type="EMBL" id="KAK0754317.1"/>
    </source>
</evidence>
<dbReference type="AlphaFoldDB" id="A0AA40FAM3"/>
<evidence type="ECO:0000256" key="1">
    <source>
        <dbReference type="SAM" id="MobiDB-lite"/>
    </source>
</evidence>
<feature type="transmembrane region" description="Helical" evidence="2">
    <location>
        <begin position="26"/>
        <end position="46"/>
    </location>
</feature>
<keyword evidence="2" id="KW-0812">Transmembrane</keyword>
<evidence type="ECO:0000313" key="4">
    <source>
        <dbReference type="Proteomes" id="UP001172155"/>
    </source>
</evidence>
<feature type="compositionally biased region" description="Basic and acidic residues" evidence="1">
    <location>
        <begin position="225"/>
        <end position="234"/>
    </location>
</feature>
<protein>
    <submittedName>
        <fullName evidence="3">Uncharacterized protein</fullName>
    </submittedName>
</protein>
<accession>A0AA40FAM3</accession>
<gene>
    <name evidence="3" type="ORF">B0T18DRAFT_386207</name>
</gene>
<keyword evidence="2" id="KW-0472">Membrane</keyword>
<reference evidence="3" key="1">
    <citation type="submission" date="2023-06" db="EMBL/GenBank/DDBJ databases">
        <title>Genome-scale phylogeny and comparative genomics of the fungal order Sordariales.</title>
        <authorList>
            <consortium name="Lawrence Berkeley National Laboratory"/>
            <person name="Hensen N."/>
            <person name="Bonometti L."/>
            <person name="Westerberg I."/>
            <person name="Brannstrom I.O."/>
            <person name="Guillou S."/>
            <person name="Cros-Aarteil S."/>
            <person name="Calhoun S."/>
            <person name="Haridas S."/>
            <person name="Kuo A."/>
            <person name="Mondo S."/>
            <person name="Pangilinan J."/>
            <person name="Riley R."/>
            <person name="LaButti K."/>
            <person name="Andreopoulos B."/>
            <person name="Lipzen A."/>
            <person name="Chen C."/>
            <person name="Yanf M."/>
            <person name="Daum C."/>
            <person name="Ng V."/>
            <person name="Clum A."/>
            <person name="Steindorff A."/>
            <person name="Ohm R."/>
            <person name="Martin F."/>
            <person name="Silar P."/>
            <person name="Natvig D."/>
            <person name="Lalanne C."/>
            <person name="Gautier V."/>
            <person name="Ament-velasquez S.L."/>
            <person name="Kruys A."/>
            <person name="Hutchinson M.I."/>
            <person name="Powell A.J."/>
            <person name="Barry K."/>
            <person name="Miller A.N."/>
            <person name="Grigoriev I.V."/>
            <person name="Debuchy R."/>
            <person name="Gladieux P."/>
            <person name="Thoren M.H."/>
            <person name="Johannesson H."/>
        </authorList>
    </citation>
    <scope>NUCLEOTIDE SEQUENCE</scope>
    <source>
        <strain evidence="3">SMH3187-1</strain>
    </source>
</reference>
<evidence type="ECO:0000256" key="2">
    <source>
        <dbReference type="SAM" id="Phobius"/>
    </source>
</evidence>
<feature type="compositionally biased region" description="Polar residues" evidence="1">
    <location>
        <begin position="238"/>
        <end position="250"/>
    </location>
</feature>
<proteinExistence type="predicted"/>
<feature type="compositionally biased region" description="Polar residues" evidence="1">
    <location>
        <begin position="210"/>
        <end position="222"/>
    </location>
</feature>
<sequence length="250" mass="25899">MPLTPPAASLDLDLDNYPPLLDPQTLVAKIFLIARAISLLILLALVTGSAQILRLVREGVDGAESPVVVVVLLIAAASGMAYVLLSLACLATRRLPSLALIWVVDLLFSSGLVALMVFVGREVTGTCDAGAAPFGLEGPFEQRDDVCKKLSSMWILGMAGGGLFIASGVTVSDAASGFEDGGYGNQMPGPSRGGSDDVQGNSRPPPCQESPAQRTSISSALSRTFEYDGNRGRDGGSAAQQSAQPNSFTS</sequence>
<feature type="transmembrane region" description="Helical" evidence="2">
    <location>
        <begin position="67"/>
        <end position="93"/>
    </location>
</feature>